<reference evidence="1 2" key="1">
    <citation type="submission" date="2018-03" db="EMBL/GenBank/DDBJ databases">
        <title>Genomic Encyclopedia of Archaeal and Bacterial Type Strains, Phase II (KMG-II): from individual species to whole genera.</title>
        <authorList>
            <person name="Goeker M."/>
        </authorList>
    </citation>
    <scope>NUCLEOTIDE SEQUENCE [LARGE SCALE GENOMIC DNA]</scope>
    <source>
        <strain evidence="1 2">DSM 29328</strain>
    </source>
</reference>
<dbReference type="EMBL" id="PVTD01000003">
    <property type="protein sequence ID" value="PRY24171.1"/>
    <property type="molecule type" value="Genomic_DNA"/>
</dbReference>
<dbReference type="OrthoDB" id="7828264at2"/>
<dbReference type="RefSeq" id="WP_106204559.1">
    <property type="nucleotide sequence ID" value="NZ_PVTD01000003.1"/>
</dbReference>
<dbReference type="Gene3D" id="2.150.10.10">
    <property type="entry name" value="Serralysin-like metalloprotease, C-terminal"/>
    <property type="match status" value="1"/>
</dbReference>
<keyword evidence="2" id="KW-1185">Reference proteome</keyword>
<dbReference type="Pfam" id="PF00353">
    <property type="entry name" value="HemolysinCabind"/>
    <property type="match status" value="2"/>
</dbReference>
<dbReference type="GO" id="GO:0005509">
    <property type="term" value="F:calcium ion binding"/>
    <property type="evidence" value="ECO:0007669"/>
    <property type="project" value="InterPro"/>
</dbReference>
<evidence type="ECO:0000313" key="2">
    <source>
        <dbReference type="Proteomes" id="UP000239480"/>
    </source>
</evidence>
<evidence type="ECO:0008006" key="3">
    <source>
        <dbReference type="Google" id="ProtNLM"/>
    </source>
</evidence>
<dbReference type="AlphaFoldDB" id="A0A2T0RSN8"/>
<dbReference type="Proteomes" id="UP000239480">
    <property type="component" value="Unassembled WGS sequence"/>
</dbReference>
<organism evidence="1 2">
    <name type="scientific">Aliiruegeria haliotis</name>
    <dbReference type="NCBI Taxonomy" id="1280846"/>
    <lineage>
        <taxon>Bacteria</taxon>
        <taxon>Pseudomonadati</taxon>
        <taxon>Pseudomonadota</taxon>
        <taxon>Alphaproteobacteria</taxon>
        <taxon>Rhodobacterales</taxon>
        <taxon>Roseobacteraceae</taxon>
        <taxon>Aliiruegeria</taxon>
    </lineage>
</organism>
<protein>
    <recommendedName>
        <fullName evidence="3">Hemolysin type calcium-binding protein</fullName>
    </recommendedName>
</protein>
<proteinExistence type="predicted"/>
<dbReference type="InterPro" id="IPR001343">
    <property type="entry name" value="Hemolysn_Ca-bd"/>
</dbReference>
<name>A0A2T0RSN8_9RHOB</name>
<accession>A0A2T0RSN8</accession>
<sequence>MAKVVFTKFQDYHHRYSEFQNYSVTSFNKKTGILRLTYDENRDGREFESDRSPWSIKVQFADIKTFKPTQGERAGETVITSGTIQYVEWMNKAGKVQVKLTETGLDAGIFYDFVIDDPWKAYENLVGEDSTYIGPRSLIRGMDVKTGAGDDVVRAGKGGCYIKDKGGTDKYVGTDGDSWDTVSYDNWNYSNHPFNRGVSVNLAKEKAIGPDGNVDQLIDIDRVVGTNRNDTMRGTDGSDTFSGLRGQDVFYGGKGDDRVQYYQDRYDGGDAGIVANLIKGRVRDGYGTIDKLFNIENVEGSEADDWILGNNKSNWFRGRDGADKFVFKGIKFGHDDIDDFSRDEGDKIVIKAANKFRDLTIRQKDGDTIITLNKDSKVVLQDYDDGLVPSDFIL</sequence>
<dbReference type="SUPFAM" id="SSF51120">
    <property type="entry name" value="beta-Roll"/>
    <property type="match status" value="1"/>
</dbReference>
<evidence type="ECO:0000313" key="1">
    <source>
        <dbReference type="EMBL" id="PRY24171.1"/>
    </source>
</evidence>
<gene>
    <name evidence="1" type="ORF">CLV78_10335</name>
</gene>
<dbReference type="InterPro" id="IPR011049">
    <property type="entry name" value="Serralysin-like_metalloprot_C"/>
</dbReference>
<comment type="caution">
    <text evidence="1">The sequence shown here is derived from an EMBL/GenBank/DDBJ whole genome shotgun (WGS) entry which is preliminary data.</text>
</comment>